<dbReference type="Proteomes" id="UP001151516">
    <property type="component" value="Unassembled WGS sequence"/>
</dbReference>
<dbReference type="EMBL" id="JANBTX010000795">
    <property type="protein sequence ID" value="KAJ2679859.1"/>
    <property type="molecule type" value="Genomic_DNA"/>
</dbReference>
<proteinExistence type="predicted"/>
<name>A0A9W8L0C1_9FUNG</name>
<comment type="caution">
    <text evidence="2">The sequence shown here is derived from an EMBL/GenBank/DDBJ whole genome shotgun (WGS) entry which is preliminary data.</text>
</comment>
<sequence>MSWSPHIAKARPGCKVLNALSLSRIASYGNLKARHFRAIRDIKCSAKDTTIKERPTAVVVFNFQHRNEGSWVGKHAFKKIGVILPKAANMAPNTEDVTSSTASERTASSSSAVKDVTSPSTENKGITTPGAIVDLAVAPSADDERVVTPSANDNCAAVPVTEGENTAAPSAVDEHVIAPSTKGKNTVAPSEGVANMGQFG</sequence>
<keyword evidence="3" id="KW-1185">Reference proteome</keyword>
<evidence type="ECO:0000256" key="1">
    <source>
        <dbReference type="SAM" id="MobiDB-lite"/>
    </source>
</evidence>
<feature type="compositionally biased region" description="Low complexity" evidence="1">
    <location>
        <begin position="98"/>
        <end position="112"/>
    </location>
</feature>
<reference evidence="2" key="1">
    <citation type="submission" date="2022-07" db="EMBL/GenBank/DDBJ databases">
        <title>Phylogenomic reconstructions and comparative analyses of Kickxellomycotina fungi.</title>
        <authorList>
            <person name="Reynolds N.K."/>
            <person name="Stajich J.E."/>
            <person name="Barry K."/>
            <person name="Grigoriev I.V."/>
            <person name="Crous P."/>
            <person name="Smith M.E."/>
        </authorList>
    </citation>
    <scope>NUCLEOTIDE SEQUENCE</scope>
    <source>
        <strain evidence="2">CBS 109367</strain>
    </source>
</reference>
<evidence type="ECO:0000313" key="3">
    <source>
        <dbReference type="Proteomes" id="UP001151516"/>
    </source>
</evidence>
<feature type="non-terminal residue" evidence="2">
    <location>
        <position position="200"/>
    </location>
</feature>
<protein>
    <submittedName>
        <fullName evidence="2">Uncharacterized protein</fullName>
    </submittedName>
</protein>
<feature type="region of interest" description="Disordered" evidence="1">
    <location>
        <begin position="179"/>
        <end position="200"/>
    </location>
</feature>
<evidence type="ECO:0000313" key="2">
    <source>
        <dbReference type="EMBL" id="KAJ2679859.1"/>
    </source>
</evidence>
<organism evidence="2 3">
    <name type="scientific">Coemansia spiralis</name>
    <dbReference type="NCBI Taxonomy" id="417178"/>
    <lineage>
        <taxon>Eukaryota</taxon>
        <taxon>Fungi</taxon>
        <taxon>Fungi incertae sedis</taxon>
        <taxon>Zoopagomycota</taxon>
        <taxon>Kickxellomycotina</taxon>
        <taxon>Kickxellomycetes</taxon>
        <taxon>Kickxellales</taxon>
        <taxon>Kickxellaceae</taxon>
        <taxon>Coemansia</taxon>
    </lineage>
</organism>
<feature type="region of interest" description="Disordered" evidence="1">
    <location>
        <begin position="92"/>
        <end position="127"/>
    </location>
</feature>
<gene>
    <name evidence="2" type="ORF">IWW39_006459</name>
</gene>
<feature type="compositionally biased region" description="Polar residues" evidence="1">
    <location>
        <begin position="117"/>
        <end position="126"/>
    </location>
</feature>
<dbReference type="AlphaFoldDB" id="A0A9W8L0C1"/>
<accession>A0A9W8L0C1</accession>